<evidence type="ECO:0000313" key="4">
    <source>
        <dbReference type="Proteomes" id="UP001447857"/>
    </source>
</evidence>
<reference evidence="3 4" key="1">
    <citation type="submission" date="2024-02" db="EMBL/GenBank/DDBJ databases">
        <title>complete genome of Flavobacterium ginsenosidimutans Str. YTB16.</title>
        <authorList>
            <person name="Wang Q."/>
        </authorList>
    </citation>
    <scope>NUCLEOTIDE SEQUENCE [LARGE SCALE GENOMIC DNA]</scope>
    <source>
        <strain evidence="3 4">YTB16</strain>
    </source>
</reference>
<gene>
    <name evidence="3" type="ORF">V6624_17220</name>
</gene>
<evidence type="ECO:0000256" key="1">
    <source>
        <dbReference type="SAM" id="SignalP"/>
    </source>
</evidence>
<feature type="chain" id="PRO_5047314698" evidence="1">
    <location>
        <begin position="18"/>
        <end position="124"/>
    </location>
</feature>
<dbReference type="InterPro" id="IPR028921">
    <property type="entry name" value="NTF2_fold_dom"/>
</dbReference>
<dbReference type="Proteomes" id="UP001447857">
    <property type="component" value="Chromosome"/>
</dbReference>
<dbReference type="EMBL" id="CP147988">
    <property type="protein sequence ID" value="WXK48765.1"/>
    <property type="molecule type" value="Genomic_DNA"/>
</dbReference>
<protein>
    <submittedName>
        <fullName evidence="3">YbbC/YhhH family protein</fullName>
    </submittedName>
</protein>
<organism evidence="3 4">
    <name type="scientific">Flavobacterium ginsenosidimutans</name>
    <dbReference type="NCBI Taxonomy" id="687844"/>
    <lineage>
        <taxon>Bacteria</taxon>
        <taxon>Pseudomonadati</taxon>
        <taxon>Bacteroidota</taxon>
        <taxon>Flavobacteriia</taxon>
        <taxon>Flavobacteriales</taxon>
        <taxon>Flavobacteriaceae</taxon>
        <taxon>Flavobacterium</taxon>
    </lineage>
</organism>
<sequence length="124" mass="14194">MKYFLLSLLLITISSCAQNSRLVLGEKNANEELKIALSKKTQHNVVDNKKIIIKDSITAIEIAEPILFDIYGKEKIEKQRPYEIYLLENYWVISGTLPENYLGGTFLIIIDARNSRIIKITHGK</sequence>
<accession>A0ABZ2Q2Y7</accession>
<dbReference type="RefSeq" id="WP_338839507.1">
    <property type="nucleotide sequence ID" value="NZ_CP147988.1"/>
</dbReference>
<evidence type="ECO:0000313" key="3">
    <source>
        <dbReference type="EMBL" id="WXK48765.1"/>
    </source>
</evidence>
<keyword evidence="1" id="KW-0732">Signal</keyword>
<dbReference type="Pfam" id="PF15631">
    <property type="entry name" value="Imm-NTF2-2"/>
    <property type="match status" value="1"/>
</dbReference>
<dbReference type="PROSITE" id="PS51257">
    <property type="entry name" value="PROKAR_LIPOPROTEIN"/>
    <property type="match status" value="1"/>
</dbReference>
<feature type="domain" description="NTF2 fold" evidence="2">
    <location>
        <begin position="58"/>
        <end position="124"/>
    </location>
</feature>
<keyword evidence="4" id="KW-1185">Reference proteome</keyword>
<evidence type="ECO:0000259" key="2">
    <source>
        <dbReference type="Pfam" id="PF15631"/>
    </source>
</evidence>
<proteinExistence type="predicted"/>
<name>A0ABZ2Q2Y7_9FLAO</name>
<feature type="signal peptide" evidence="1">
    <location>
        <begin position="1"/>
        <end position="17"/>
    </location>
</feature>